<evidence type="ECO:0000313" key="2">
    <source>
        <dbReference type="Proteomes" id="UP000539313"/>
    </source>
</evidence>
<dbReference type="EMBL" id="JACJII010000001">
    <property type="protein sequence ID" value="MBA9001396.1"/>
    <property type="molecule type" value="Genomic_DNA"/>
</dbReference>
<dbReference type="GO" id="GO:0008113">
    <property type="term" value="F:peptide-methionine (S)-S-oxide reductase activity"/>
    <property type="evidence" value="ECO:0007669"/>
    <property type="project" value="InterPro"/>
</dbReference>
<dbReference type="InterPro" id="IPR036509">
    <property type="entry name" value="Met_Sox_Rdtase_MsrA_sf"/>
</dbReference>
<protein>
    <submittedName>
        <fullName evidence="1">Uncharacterized protein</fullName>
    </submittedName>
</protein>
<proteinExistence type="predicted"/>
<name>A0A7W3R6D1_9ACTN</name>
<gene>
    <name evidence="1" type="ORF">HNR21_000278</name>
</gene>
<evidence type="ECO:0000313" key="1">
    <source>
        <dbReference type="EMBL" id="MBA9001396.1"/>
    </source>
</evidence>
<dbReference type="Gene3D" id="3.30.1060.10">
    <property type="entry name" value="Peptide methionine sulphoxide reductase MsrA"/>
    <property type="match status" value="1"/>
</dbReference>
<accession>A0A7W3R6D1</accession>
<organism evidence="1 2">
    <name type="scientific">Thermomonospora cellulosilytica</name>
    <dbReference type="NCBI Taxonomy" id="1411118"/>
    <lineage>
        <taxon>Bacteria</taxon>
        <taxon>Bacillati</taxon>
        <taxon>Actinomycetota</taxon>
        <taxon>Actinomycetes</taxon>
        <taxon>Streptosporangiales</taxon>
        <taxon>Thermomonosporaceae</taxon>
        <taxon>Thermomonospora</taxon>
    </lineage>
</organism>
<reference evidence="1 2" key="1">
    <citation type="submission" date="2020-08" db="EMBL/GenBank/DDBJ databases">
        <title>Sequencing the genomes of 1000 actinobacteria strains.</title>
        <authorList>
            <person name="Klenk H.-P."/>
        </authorList>
    </citation>
    <scope>NUCLEOTIDE SEQUENCE [LARGE SCALE GENOMIC DNA]</scope>
    <source>
        <strain evidence="1 2">DSM 45823</strain>
    </source>
</reference>
<dbReference type="Proteomes" id="UP000539313">
    <property type="component" value="Unassembled WGS sequence"/>
</dbReference>
<keyword evidence="2" id="KW-1185">Reference proteome</keyword>
<sequence>MSMLSEPYRQQYLSDAKNPNGYCGTGVTCPVGIAPADG</sequence>
<comment type="caution">
    <text evidence="1">The sequence shown here is derived from an EMBL/GenBank/DDBJ whole genome shotgun (WGS) entry which is preliminary data.</text>
</comment>
<dbReference type="AlphaFoldDB" id="A0A7W3R6D1"/>